<comment type="caution">
    <text evidence="2">The sequence shown here is derived from an EMBL/GenBank/DDBJ whole genome shotgun (WGS) entry which is preliminary data.</text>
</comment>
<dbReference type="PANTHER" id="PTHR47447:SF17">
    <property type="entry name" value="OS12G0638900 PROTEIN"/>
    <property type="match status" value="1"/>
</dbReference>
<accession>A0AAD6J580</accession>
<gene>
    <name evidence="2" type="ORF">Dda_0436</name>
</gene>
<dbReference type="Proteomes" id="UP001221413">
    <property type="component" value="Unassembled WGS sequence"/>
</dbReference>
<evidence type="ECO:0000313" key="2">
    <source>
        <dbReference type="EMBL" id="KAJ6264291.1"/>
    </source>
</evidence>
<keyword evidence="3" id="KW-1185">Reference proteome</keyword>
<name>A0AAD6J580_DREDA</name>
<dbReference type="AlphaFoldDB" id="A0AAD6J580"/>
<proteinExistence type="predicted"/>
<evidence type="ECO:0000313" key="3">
    <source>
        <dbReference type="Proteomes" id="UP001221413"/>
    </source>
</evidence>
<sequence>MASGAHGFTTARDLPNTNRLAAFWRIFNSRQVFNSGILFEAYVRLPNPRLRYLSQEQIYGLLSKLSNIEKSDEAAMLRYLTVIDDMKTGRVPIPRLHWNVAISFVAKCYRKLTDHDLQSGLFLWKEMEKVAGMPGDATTFNILFHLAANSNMAHLPLMILKEMKRRRVPLDRFSYVNLITYYGKQGNGSGIRSTYRELVEAREVVDIVVLNAIMTALIEAGEPQAAEDILAHLTRPSQRAQQTKLGEKRKARLHKDVKELRWILNRLGFDAGIGLHQSPPAPDLVSFAIFIDYHASETADLGKILSVLHDLSGCGIGVETPIFQSLFKGFSLHGRVKYSPWTLQKLNAVFEAFVDGGYRINRDASLWCIRAYTILAGKEKGEAIWKVVKERWTNQNGDNSEIIEVANRLSKMKPR</sequence>
<reference evidence="2" key="1">
    <citation type="submission" date="2023-01" db="EMBL/GenBank/DDBJ databases">
        <title>The chitinases involved in constricting ring structure development in the nematode-trapping fungus Drechslerella dactyloides.</title>
        <authorList>
            <person name="Wang R."/>
            <person name="Zhang L."/>
            <person name="Tang P."/>
            <person name="Li S."/>
            <person name="Liang L."/>
        </authorList>
    </citation>
    <scope>NUCLEOTIDE SEQUENCE</scope>
    <source>
        <strain evidence="2">YMF1.00031</strain>
    </source>
</reference>
<organism evidence="2 3">
    <name type="scientific">Drechslerella dactyloides</name>
    <name type="common">Nematode-trapping fungus</name>
    <name type="synonym">Arthrobotrys dactyloides</name>
    <dbReference type="NCBI Taxonomy" id="74499"/>
    <lineage>
        <taxon>Eukaryota</taxon>
        <taxon>Fungi</taxon>
        <taxon>Dikarya</taxon>
        <taxon>Ascomycota</taxon>
        <taxon>Pezizomycotina</taxon>
        <taxon>Orbiliomycetes</taxon>
        <taxon>Orbiliales</taxon>
        <taxon>Orbiliaceae</taxon>
        <taxon>Drechslerella</taxon>
    </lineage>
</organism>
<dbReference type="EMBL" id="JAQGDS010000001">
    <property type="protein sequence ID" value="KAJ6264291.1"/>
    <property type="molecule type" value="Genomic_DNA"/>
</dbReference>
<dbReference type="PANTHER" id="PTHR47447">
    <property type="entry name" value="OS03G0856100 PROTEIN"/>
    <property type="match status" value="1"/>
</dbReference>
<protein>
    <recommendedName>
        <fullName evidence="4">Pentatricopeptide repeat-containing protein</fullName>
    </recommendedName>
</protein>
<dbReference type="InterPro" id="IPR011990">
    <property type="entry name" value="TPR-like_helical_dom_sf"/>
</dbReference>
<keyword evidence="1" id="KW-0677">Repeat</keyword>
<evidence type="ECO:0008006" key="4">
    <source>
        <dbReference type="Google" id="ProtNLM"/>
    </source>
</evidence>
<evidence type="ECO:0000256" key="1">
    <source>
        <dbReference type="ARBA" id="ARBA00022737"/>
    </source>
</evidence>
<dbReference type="Gene3D" id="1.25.40.10">
    <property type="entry name" value="Tetratricopeptide repeat domain"/>
    <property type="match status" value="1"/>
</dbReference>